<accession>A0A7I8L1S4</accession>
<sequence>MMAEPKRLSPRLEHWAYGCRVFFLLATMKLFAVLVLLAFISSPVAQAEPTCTPGVKCFASPGTCASVDCASVCGNYVPGGAHRACCTSAGRCCCLN</sequence>
<dbReference type="AlphaFoldDB" id="A0A7I8L1S4"/>
<feature type="chain" id="PRO_5029761486" evidence="1">
    <location>
        <begin position="48"/>
        <end position="96"/>
    </location>
</feature>
<proteinExistence type="predicted"/>
<keyword evidence="1" id="KW-0732">Signal</keyword>
<organism evidence="2 3">
    <name type="scientific">Spirodela intermedia</name>
    <name type="common">Intermediate duckweed</name>
    <dbReference type="NCBI Taxonomy" id="51605"/>
    <lineage>
        <taxon>Eukaryota</taxon>
        <taxon>Viridiplantae</taxon>
        <taxon>Streptophyta</taxon>
        <taxon>Embryophyta</taxon>
        <taxon>Tracheophyta</taxon>
        <taxon>Spermatophyta</taxon>
        <taxon>Magnoliopsida</taxon>
        <taxon>Liliopsida</taxon>
        <taxon>Araceae</taxon>
        <taxon>Lemnoideae</taxon>
        <taxon>Spirodela</taxon>
    </lineage>
</organism>
<reference evidence="2" key="1">
    <citation type="submission" date="2020-02" db="EMBL/GenBank/DDBJ databases">
        <authorList>
            <person name="Scholz U."/>
            <person name="Mascher M."/>
            <person name="Fiebig A."/>
        </authorList>
    </citation>
    <scope>NUCLEOTIDE SEQUENCE</scope>
</reference>
<dbReference type="Proteomes" id="UP000663760">
    <property type="component" value="Chromosome 10"/>
</dbReference>
<dbReference type="EMBL" id="LR746273">
    <property type="protein sequence ID" value="CAA7403258.1"/>
    <property type="molecule type" value="Genomic_DNA"/>
</dbReference>
<evidence type="ECO:0000256" key="1">
    <source>
        <dbReference type="SAM" id="SignalP"/>
    </source>
</evidence>
<protein>
    <submittedName>
        <fullName evidence="2">Uncharacterized protein</fullName>
    </submittedName>
</protein>
<evidence type="ECO:0000313" key="2">
    <source>
        <dbReference type="EMBL" id="CAA7403258.1"/>
    </source>
</evidence>
<keyword evidence="3" id="KW-1185">Reference proteome</keyword>
<name>A0A7I8L1S4_SPIIN</name>
<evidence type="ECO:0000313" key="3">
    <source>
        <dbReference type="Proteomes" id="UP000663760"/>
    </source>
</evidence>
<gene>
    <name evidence="2" type="ORF">SI8410_10013936</name>
</gene>
<feature type="signal peptide" evidence="1">
    <location>
        <begin position="1"/>
        <end position="47"/>
    </location>
</feature>